<dbReference type="Pfam" id="PF19559">
    <property type="entry name" value="DUF6081"/>
    <property type="match status" value="1"/>
</dbReference>
<dbReference type="InterPro" id="IPR045727">
    <property type="entry name" value="DUF6081"/>
</dbReference>
<gene>
    <name evidence="1" type="ORF">PSACC_00529</name>
</gene>
<sequence length="311" mass="34897">MLHFTILGPGFSGGKVLFEYDGKELPITGPKKQFEYLPIKDRQSLGQDGRLSITAEGLVIDSNPFRHTVHSYQDRIKFHIGSRNPIELNGITTVHMTGSVQTFGVENHPFGDQVSNPQSDPRLAAAAITAYGETGEHFSFTFTNQKIYAGINAMQRDALTEAMTGFTEYRIPLLVDTQAGKQHAVRLIFDKLWKRVLWYVDGQLMYEWREGSVISKNYCVTRFGSKISPTFPRGKTIKIGLGTSSGLMSYAPRVGESKEDRALVMLEPGMINPNDDEKANYVSESREEAWRLWDHGAVFTVGNIEVLRDRA</sequence>
<protein>
    <submittedName>
        <fullName evidence="1">Uncharacterized protein</fullName>
    </submittedName>
</protein>
<accession>A0A2H9TPG5</accession>
<dbReference type="Proteomes" id="UP000240830">
    <property type="component" value="Unassembled WGS sequence"/>
</dbReference>
<name>A0A2H9TPG5_9FUNG</name>
<keyword evidence="2" id="KW-1185">Reference proteome</keyword>
<proteinExistence type="predicted"/>
<evidence type="ECO:0000313" key="1">
    <source>
        <dbReference type="EMBL" id="PJF19647.1"/>
    </source>
</evidence>
<dbReference type="AlphaFoldDB" id="A0A2H9TPG5"/>
<organism evidence="1 2">
    <name type="scientific">Paramicrosporidium saccamoebae</name>
    <dbReference type="NCBI Taxonomy" id="1246581"/>
    <lineage>
        <taxon>Eukaryota</taxon>
        <taxon>Fungi</taxon>
        <taxon>Fungi incertae sedis</taxon>
        <taxon>Cryptomycota</taxon>
        <taxon>Cryptomycota incertae sedis</taxon>
        <taxon>Paramicrosporidium</taxon>
    </lineage>
</organism>
<evidence type="ECO:0000313" key="2">
    <source>
        <dbReference type="Proteomes" id="UP000240830"/>
    </source>
</evidence>
<dbReference type="EMBL" id="MTSL01000048">
    <property type="protein sequence ID" value="PJF19647.1"/>
    <property type="molecule type" value="Genomic_DNA"/>
</dbReference>
<reference evidence="1 2" key="1">
    <citation type="submission" date="2016-10" db="EMBL/GenBank/DDBJ databases">
        <title>The genome of Paramicrosporidium saccamoebae is the missing link in understanding Cryptomycota and Microsporidia evolution.</title>
        <authorList>
            <person name="Quandt C.A."/>
            <person name="Beaudet D."/>
            <person name="Corsaro D."/>
            <person name="Michel R."/>
            <person name="Corradi N."/>
            <person name="James T."/>
        </authorList>
    </citation>
    <scope>NUCLEOTIDE SEQUENCE [LARGE SCALE GENOMIC DNA]</scope>
    <source>
        <strain evidence="1 2">KSL3</strain>
    </source>
</reference>
<comment type="caution">
    <text evidence="1">The sequence shown here is derived from an EMBL/GenBank/DDBJ whole genome shotgun (WGS) entry which is preliminary data.</text>
</comment>